<dbReference type="EMBL" id="JANIIK010000114">
    <property type="protein sequence ID" value="KAJ3591474.1"/>
    <property type="molecule type" value="Genomic_DNA"/>
</dbReference>
<sequence length="98" mass="10788">AVRPHKPTTGTASQRENVHSKPSGVTDSKVVKGEDVGLEDSCALLENYLCVALWAGTGFSHDALDPRQEERRERLLPTDTLDEQVRCPFDKTLPSSLL</sequence>
<feature type="non-terminal residue" evidence="2">
    <location>
        <position position="98"/>
    </location>
</feature>
<dbReference type="AlphaFoldDB" id="A0A9Q0IAB7"/>
<accession>A0A9Q0IAB7</accession>
<feature type="non-terminal residue" evidence="2">
    <location>
        <position position="1"/>
    </location>
</feature>
<dbReference type="Proteomes" id="UP001148018">
    <property type="component" value="Unassembled WGS sequence"/>
</dbReference>
<feature type="region of interest" description="Disordered" evidence="1">
    <location>
        <begin position="1"/>
        <end position="32"/>
    </location>
</feature>
<proteinExistence type="predicted"/>
<evidence type="ECO:0000256" key="1">
    <source>
        <dbReference type="SAM" id="MobiDB-lite"/>
    </source>
</evidence>
<reference evidence="2" key="1">
    <citation type="submission" date="2022-07" db="EMBL/GenBank/DDBJ databases">
        <title>Chromosome-level genome of Muraenolepis orangiensis.</title>
        <authorList>
            <person name="Kim J."/>
        </authorList>
    </citation>
    <scope>NUCLEOTIDE SEQUENCE</scope>
    <source>
        <strain evidence="2">KU_S4_2022</strain>
        <tissue evidence="2">Muscle</tissue>
    </source>
</reference>
<gene>
    <name evidence="2" type="ORF">NHX12_009418</name>
</gene>
<name>A0A9Q0IAB7_9TELE</name>
<evidence type="ECO:0000313" key="2">
    <source>
        <dbReference type="EMBL" id="KAJ3591474.1"/>
    </source>
</evidence>
<protein>
    <submittedName>
        <fullName evidence="2">Uncharacterized protein</fullName>
    </submittedName>
</protein>
<comment type="caution">
    <text evidence="2">The sequence shown here is derived from an EMBL/GenBank/DDBJ whole genome shotgun (WGS) entry which is preliminary data.</text>
</comment>
<organism evidence="2 3">
    <name type="scientific">Muraenolepis orangiensis</name>
    <name type="common">Patagonian moray cod</name>
    <dbReference type="NCBI Taxonomy" id="630683"/>
    <lineage>
        <taxon>Eukaryota</taxon>
        <taxon>Metazoa</taxon>
        <taxon>Chordata</taxon>
        <taxon>Craniata</taxon>
        <taxon>Vertebrata</taxon>
        <taxon>Euteleostomi</taxon>
        <taxon>Actinopterygii</taxon>
        <taxon>Neopterygii</taxon>
        <taxon>Teleostei</taxon>
        <taxon>Neoteleostei</taxon>
        <taxon>Acanthomorphata</taxon>
        <taxon>Zeiogadaria</taxon>
        <taxon>Gadariae</taxon>
        <taxon>Gadiformes</taxon>
        <taxon>Muraenolepidoidei</taxon>
        <taxon>Muraenolepididae</taxon>
        <taxon>Muraenolepis</taxon>
    </lineage>
</organism>
<evidence type="ECO:0000313" key="3">
    <source>
        <dbReference type="Proteomes" id="UP001148018"/>
    </source>
</evidence>
<keyword evidence="3" id="KW-1185">Reference proteome</keyword>